<dbReference type="InterPro" id="IPR041588">
    <property type="entry name" value="Integrase_H2C2"/>
</dbReference>
<name>Q2R5X3_ORYSJ</name>
<gene>
    <name evidence="3" type="ordered locus">LOC_Os11g23040</name>
</gene>
<feature type="compositionally biased region" description="Basic and acidic residues" evidence="1">
    <location>
        <begin position="8"/>
        <end position="25"/>
    </location>
</feature>
<dbReference type="SUPFAM" id="SSF53098">
    <property type="entry name" value="Ribonuclease H-like"/>
    <property type="match status" value="1"/>
</dbReference>
<evidence type="ECO:0000256" key="1">
    <source>
        <dbReference type="SAM" id="MobiDB-lite"/>
    </source>
</evidence>
<dbReference type="Proteomes" id="UP000000763">
    <property type="component" value="Chromosome 11"/>
</dbReference>
<sequence>MAALGFRRGTERSGRLEVEDDRKDCPSQQAYVATEDGYITTSNVEEEEEEGEVEDEDGEVFGRDDTTAYRTIIVKRVLSTQIFFIINNRRARVIIDGGSCNNLKITSLPLTPAEIVEADKERVASLKLDESENQQVVKSVFPPKTDKLSPSSKVEGIKLKGGVMLATKCDIAEISDDDICYSLICKQALVSLDDIGSSIPPVVTNLLQEYEDVFPAEIPPGLPPMRGIERQIDLIPGASLPNRAAYRTNPKETKEIQRQVQDLLDRGHAKWVEFIESFPYVIKHKKGKDNVIADALSRRYTFLSQLDCQIFGLESIKEQYVLDPDFNEVMLNCKEGRTWNKFVINGGFVYRANHLCIPVGSIRLSLIQEAHGGGLMGHFGAKKTKDVLALHFFWPRMRKDVERTKRGRDSTFVVVDRFSKMAHFIPCHKSDDVVHIADLFFHEIVRLHGMASTIVLDRDAKFLSHFFRTPWNKLGTKLLFSTTCHPQTDGQTEVVNRTLGTMLRAILKKKLKMSEECLPHVEFAYNRATRSTTKVSPFQIVYGFNPRAPIDILPLPTSERVHNDAKARAEFILKMHETTKHTIEKMTEKHRIAGSKDRQEVKLEPSDLVWLHLRKDRFPELRKSKLMPHADGPFKIIEKINDNAYKLELPPEFGVSPTFNISDLKPYLGEEDELESKTTSIQEGEDDADITTSDTHNNPPTVFGFCLDYSVENSFAARSVCKTPTRISLLGEVIRVSTRVINRGDVVLRLRGSRASAFEKPDRFVSRLRPNRCLSEPFRRSGTLVFMSGREEPSFAEPEPEPSTSLGLTRESSPEPSPDSKEIQAPGCAPKFRDDPHSDYEKTLTGILPDNMLIEEVMTVLLHESPESTLEPDDLHFIQKDSGETFELHSKEPPSQLPHRA</sequence>
<dbReference type="AlphaFoldDB" id="Q2R5X3"/>
<dbReference type="Pfam" id="PF17921">
    <property type="entry name" value="Integrase_H2C2"/>
    <property type="match status" value="1"/>
</dbReference>
<dbReference type="GO" id="GO:0003676">
    <property type="term" value="F:nucleic acid binding"/>
    <property type="evidence" value="ECO:0007669"/>
    <property type="project" value="InterPro"/>
</dbReference>
<feature type="region of interest" description="Disordered" evidence="1">
    <location>
        <begin position="790"/>
        <end position="842"/>
    </location>
</feature>
<evidence type="ECO:0000313" key="4">
    <source>
        <dbReference type="Proteomes" id="UP000000763"/>
    </source>
</evidence>
<protein>
    <submittedName>
        <fullName evidence="3">Retrotransposon protein, putative, Ty3-gypsy sub-class</fullName>
    </submittedName>
</protein>
<dbReference type="GO" id="GO:0015074">
    <property type="term" value="P:DNA integration"/>
    <property type="evidence" value="ECO:0007669"/>
    <property type="project" value="InterPro"/>
</dbReference>
<dbReference type="PROSITE" id="PS50994">
    <property type="entry name" value="INTEGRASE"/>
    <property type="match status" value="1"/>
</dbReference>
<dbReference type="Gene3D" id="3.30.420.10">
    <property type="entry name" value="Ribonuclease H-like superfamily/Ribonuclease H"/>
    <property type="match status" value="1"/>
</dbReference>
<reference evidence="4" key="1">
    <citation type="journal article" date="2005" name="Nature">
        <title>The map-based sequence of the rice genome.</title>
        <authorList>
            <consortium name="International rice genome sequencing project (IRGSP)"/>
            <person name="Matsumoto T."/>
            <person name="Wu J."/>
            <person name="Kanamori H."/>
            <person name="Katayose Y."/>
            <person name="Fujisawa M."/>
            <person name="Namiki N."/>
            <person name="Mizuno H."/>
            <person name="Yamamoto K."/>
            <person name="Antonio B.A."/>
            <person name="Baba T."/>
            <person name="Sakata K."/>
            <person name="Nagamura Y."/>
            <person name="Aoki H."/>
            <person name="Arikawa K."/>
            <person name="Arita K."/>
            <person name="Bito T."/>
            <person name="Chiden Y."/>
            <person name="Fujitsuka N."/>
            <person name="Fukunaka R."/>
            <person name="Hamada M."/>
            <person name="Harada C."/>
            <person name="Hayashi A."/>
            <person name="Hijishita S."/>
            <person name="Honda M."/>
            <person name="Hosokawa S."/>
            <person name="Ichikawa Y."/>
            <person name="Idonuma A."/>
            <person name="Iijima M."/>
            <person name="Ikeda M."/>
            <person name="Ikeno M."/>
            <person name="Ito K."/>
            <person name="Ito S."/>
            <person name="Ito T."/>
            <person name="Ito Y."/>
            <person name="Ito Y."/>
            <person name="Iwabuchi A."/>
            <person name="Kamiya K."/>
            <person name="Karasawa W."/>
            <person name="Kurita K."/>
            <person name="Katagiri S."/>
            <person name="Kikuta A."/>
            <person name="Kobayashi H."/>
            <person name="Kobayashi N."/>
            <person name="Machita K."/>
            <person name="Maehara T."/>
            <person name="Masukawa M."/>
            <person name="Mizubayashi T."/>
            <person name="Mukai Y."/>
            <person name="Nagasaki H."/>
            <person name="Nagata Y."/>
            <person name="Naito S."/>
            <person name="Nakashima M."/>
            <person name="Nakama Y."/>
            <person name="Nakamichi Y."/>
            <person name="Nakamura M."/>
            <person name="Meguro A."/>
            <person name="Negishi M."/>
            <person name="Ohta I."/>
            <person name="Ohta T."/>
            <person name="Okamoto M."/>
            <person name="Ono N."/>
            <person name="Saji S."/>
            <person name="Sakaguchi M."/>
            <person name="Sakai K."/>
            <person name="Shibata M."/>
            <person name="Shimokawa T."/>
            <person name="Song J."/>
            <person name="Takazaki Y."/>
            <person name="Terasawa K."/>
            <person name="Tsugane M."/>
            <person name="Tsuji K."/>
            <person name="Ueda S."/>
            <person name="Waki K."/>
            <person name="Yamagata H."/>
            <person name="Yamamoto M."/>
            <person name="Yamamoto S."/>
            <person name="Yamane H."/>
            <person name="Yoshiki S."/>
            <person name="Yoshihara R."/>
            <person name="Yukawa K."/>
            <person name="Zhong H."/>
            <person name="Yano M."/>
            <person name="Yuan Q."/>
            <person name="Ouyang S."/>
            <person name="Liu J."/>
            <person name="Jones K.M."/>
            <person name="Gansberger K."/>
            <person name="Moffat K."/>
            <person name="Hill J."/>
            <person name="Bera J."/>
            <person name="Fadrosh D."/>
            <person name="Jin S."/>
            <person name="Johri S."/>
            <person name="Kim M."/>
            <person name="Overton L."/>
            <person name="Reardon M."/>
            <person name="Tsitrin T."/>
            <person name="Vuong H."/>
            <person name="Weaver B."/>
            <person name="Ciecko A."/>
            <person name="Tallon L."/>
            <person name="Jackson J."/>
            <person name="Pai G."/>
            <person name="Aken S.V."/>
            <person name="Utterback T."/>
            <person name="Reidmuller S."/>
            <person name="Feldblyum T."/>
            <person name="Hsiao J."/>
            <person name="Zismann V."/>
            <person name="Iobst S."/>
            <person name="de Vazeille A.R."/>
            <person name="Buell C.R."/>
            <person name="Ying K."/>
            <person name="Li Y."/>
            <person name="Lu T."/>
            <person name="Huang Y."/>
            <person name="Zhao Q."/>
            <person name="Feng Q."/>
            <person name="Zhang L."/>
            <person name="Zhu J."/>
            <person name="Weng Q."/>
            <person name="Mu J."/>
            <person name="Lu Y."/>
            <person name="Fan D."/>
            <person name="Liu Y."/>
            <person name="Guan J."/>
            <person name="Zhang Y."/>
            <person name="Yu S."/>
            <person name="Liu X."/>
            <person name="Zhang Y."/>
            <person name="Hong G."/>
            <person name="Han B."/>
            <person name="Choisne N."/>
            <person name="Demange N."/>
            <person name="Orjeda G."/>
            <person name="Samain S."/>
            <person name="Cattolico L."/>
            <person name="Pelletier E."/>
            <person name="Couloux A."/>
            <person name="Segurens B."/>
            <person name="Wincker P."/>
            <person name="D'Hont A."/>
            <person name="Scarpelli C."/>
            <person name="Weissenbach J."/>
            <person name="Salanoubat M."/>
            <person name="Quetier F."/>
            <person name="Yu Y."/>
            <person name="Kim H.R."/>
            <person name="Rambo T."/>
            <person name="Currie J."/>
            <person name="Collura K."/>
            <person name="Luo M."/>
            <person name="Yang T."/>
            <person name="Ammiraju J.S.S."/>
            <person name="Engler F."/>
            <person name="Soderlund C."/>
            <person name="Wing R.A."/>
            <person name="Palmer L.E."/>
            <person name="de la Bastide M."/>
            <person name="Spiegel L."/>
            <person name="Nascimento L."/>
            <person name="Zutavern T."/>
            <person name="O'Shaughnessy A."/>
            <person name="Dike S."/>
            <person name="Dedhia N."/>
            <person name="Preston R."/>
            <person name="Balija V."/>
            <person name="McCombie W.R."/>
            <person name="Chow T."/>
            <person name="Chen H."/>
            <person name="Chung M."/>
            <person name="Chen C."/>
            <person name="Shaw J."/>
            <person name="Wu H."/>
            <person name="Hsiao K."/>
            <person name="Chao Y."/>
            <person name="Chu M."/>
            <person name="Cheng C."/>
            <person name="Hour A."/>
            <person name="Lee P."/>
            <person name="Lin S."/>
            <person name="Lin Y."/>
            <person name="Liou J."/>
            <person name="Liu S."/>
            <person name="Hsing Y."/>
            <person name="Raghuvanshi S."/>
            <person name="Mohanty A."/>
            <person name="Bharti A.K."/>
            <person name="Gaur A."/>
            <person name="Gupta V."/>
            <person name="Kumar D."/>
            <person name="Ravi V."/>
            <person name="Vij S."/>
            <person name="Kapur A."/>
            <person name="Khurana P."/>
            <person name="Khurana P."/>
            <person name="Khurana J.P."/>
            <person name="Tyagi A.K."/>
            <person name="Gaikwad K."/>
            <person name="Singh A."/>
            <person name="Dalal V."/>
            <person name="Srivastava S."/>
            <person name="Dixit A."/>
            <person name="Pal A.K."/>
            <person name="Ghazi I.A."/>
            <person name="Yadav M."/>
            <person name="Pandit A."/>
            <person name="Bhargava A."/>
            <person name="Sureshbabu K."/>
            <person name="Batra K."/>
            <person name="Sharma T.R."/>
            <person name="Mohapatra T."/>
            <person name="Singh N.K."/>
            <person name="Messing J."/>
            <person name="Nelson A.B."/>
            <person name="Fuks G."/>
            <person name="Kavchok S."/>
            <person name="Keizer G."/>
            <person name="Linton E."/>
            <person name="Llaca V."/>
            <person name="Song R."/>
            <person name="Tanyolac B."/>
            <person name="Young S."/>
            <person name="Ho-Il K."/>
            <person name="Hahn J.H."/>
            <person name="Sangsakoo G."/>
            <person name="Vanavichit A."/>
            <person name="de Mattos Luiz.A.T."/>
            <person name="Zimmer P.D."/>
            <person name="Malone G."/>
            <person name="Dellagostin O."/>
            <person name="de Oliveira A.C."/>
            <person name="Bevan M."/>
            <person name="Bancroft I."/>
            <person name="Minx P."/>
            <person name="Cordum H."/>
            <person name="Wilson R."/>
            <person name="Cheng Z."/>
            <person name="Jin W."/>
            <person name="Jiang J."/>
            <person name="Leong S.A."/>
            <person name="Iwama H."/>
            <person name="Gojobori T."/>
            <person name="Itoh T."/>
            <person name="Niimura Y."/>
            <person name="Fujii Y."/>
            <person name="Habara T."/>
            <person name="Sakai H."/>
            <person name="Sato Y."/>
            <person name="Wilson G."/>
            <person name="Kumar K."/>
            <person name="McCouch S."/>
            <person name="Juretic N."/>
            <person name="Hoen D."/>
            <person name="Wright S."/>
            <person name="Bruskiewich R."/>
            <person name="Bureau T."/>
            <person name="Miyao A."/>
            <person name="Hirochika H."/>
            <person name="Nishikawa T."/>
            <person name="Kadowaki K."/>
            <person name="Sugiura M."/>
            <person name="Burr B."/>
            <person name="Sasaki T."/>
        </authorList>
    </citation>
    <scope>NUCLEOTIDE SEQUENCE [LARGE SCALE GENOMIC DNA]</scope>
    <source>
        <strain evidence="4">cv. Nipponbare</strain>
    </source>
</reference>
<dbReference type="PANTHER" id="PTHR35046:SF9">
    <property type="entry name" value="RNA-DIRECTED DNA POLYMERASE"/>
    <property type="match status" value="1"/>
</dbReference>
<feature type="region of interest" description="Disordered" evidence="1">
    <location>
        <begin position="881"/>
        <end position="901"/>
    </location>
</feature>
<feature type="compositionally biased region" description="Basic and acidic residues" evidence="1">
    <location>
        <begin position="881"/>
        <end position="892"/>
    </location>
</feature>
<reference evidence="4" key="2">
    <citation type="journal article" date="2008" name="Nucleic Acids Res.">
        <title>The rice annotation project database (RAP-DB): 2008 update.</title>
        <authorList>
            <consortium name="The rice annotation project (RAP)"/>
        </authorList>
    </citation>
    <scope>GENOME REANNOTATION</scope>
    <source>
        <strain evidence="4">cv. Nipponbare</strain>
    </source>
</reference>
<dbReference type="Gene3D" id="1.10.340.70">
    <property type="match status" value="1"/>
</dbReference>
<dbReference type="EMBL" id="AC146939">
    <property type="protein sequence ID" value="AAX95950.1"/>
    <property type="molecule type" value="Genomic_DNA"/>
</dbReference>
<dbReference type="Pfam" id="PF24626">
    <property type="entry name" value="SH3_Tf2-1"/>
    <property type="match status" value="1"/>
</dbReference>
<dbReference type="SUPFAM" id="SSF56672">
    <property type="entry name" value="DNA/RNA polymerases"/>
    <property type="match status" value="1"/>
</dbReference>
<dbReference type="InterPro" id="IPR001584">
    <property type="entry name" value="Integrase_cat-core"/>
</dbReference>
<dbReference type="Gene3D" id="3.10.10.10">
    <property type="entry name" value="HIV Type 1 Reverse Transcriptase, subunit A, domain 1"/>
    <property type="match status" value="1"/>
</dbReference>
<feature type="domain" description="Integrase catalytic" evidence="2">
    <location>
        <begin position="387"/>
        <end position="545"/>
    </location>
</feature>
<dbReference type="InterPro" id="IPR056924">
    <property type="entry name" value="SH3_Tf2-1"/>
</dbReference>
<proteinExistence type="predicted"/>
<accession>Q2R5X3</accession>
<dbReference type="InterPro" id="IPR043502">
    <property type="entry name" value="DNA/RNA_pol_sf"/>
</dbReference>
<dbReference type="InterPro" id="IPR012337">
    <property type="entry name" value="RNaseH-like_sf"/>
</dbReference>
<feature type="region of interest" description="Disordered" evidence="1">
    <location>
        <begin position="1"/>
        <end position="36"/>
    </location>
</feature>
<dbReference type="InterPro" id="IPR036397">
    <property type="entry name" value="RNaseH_sf"/>
</dbReference>
<evidence type="ECO:0000313" key="3">
    <source>
        <dbReference type="EMBL" id="AAX95950.1"/>
    </source>
</evidence>
<feature type="region of interest" description="Disordered" evidence="1">
    <location>
        <begin position="671"/>
        <end position="695"/>
    </location>
</feature>
<feature type="compositionally biased region" description="Basic and acidic residues" evidence="1">
    <location>
        <begin position="831"/>
        <end position="842"/>
    </location>
</feature>
<evidence type="ECO:0000259" key="2">
    <source>
        <dbReference type="PROSITE" id="PS50994"/>
    </source>
</evidence>
<dbReference type="PANTHER" id="PTHR35046">
    <property type="entry name" value="ZINC KNUCKLE (CCHC-TYPE) FAMILY PROTEIN"/>
    <property type="match status" value="1"/>
</dbReference>
<organism evidence="3 4">
    <name type="scientific">Oryza sativa subsp. japonica</name>
    <name type="common">Rice</name>
    <dbReference type="NCBI Taxonomy" id="39947"/>
    <lineage>
        <taxon>Eukaryota</taxon>
        <taxon>Viridiplantae</taxon>
        <taxon>Streptophyta</taxon>
        <taxon>Embryophyta</taxon>
        <taxon>Tracheophyta</taxon>
        <taxon>Spermatophyta</taxon>
        <taxon>Magnoliopsida</taxon>
        <taxon>Liliopsida</taxon>
        <taxon>Poales</taxon>
        <taxon>Poaceae</taxon>
        <taxon>BOP clade</taxon>
        <taxon>Oryzoideae</taxon>
        <taxon>Oryzeae</taxon>
        <taxon>Oryzinae</taxon>
        <taxon>Oryza</taxon>
        <taxon>Oryza sativa</taxon>
    </lineage>
</organism>